<proteinExistence type="predicted"/>
<comment type="caution">
    <text evidence="2">The sequence shown here is derived from an EMBL/GenBank/DDBJ whole genome shotgun (WGS) entry which is preliminary data.</text>
</comment>
<dbReference type="EMBL" id="JACHBR010000001">
    <property type="protein sequence ID" value="MBB5626635.1"/>
    <property type="molecule type" value="Genomic_DNA"/>
</dbReference>
<reference evidence="2 3" key="1">
    <citation type="submission" date="2020-08" db="EMBL/GenBank/DDBJ databases">
        <title>Sequencing the genomes of 1000 actinobacteria strains.</title>
        <authorList>
            <person name="Klenk H.-P."/>
        </authorList>
    </citation>
    <scope>NUCLEOTIDE SEQUENCE [LARGE SCALE GENOMIC DNA]</scope>
    <source>
        <strain evidence="2 3">DSM 45790</strain>
    </source>
</reference>
<sequence>MSDLSPEQIAKIHRKASSYSSYALWITGGAWLIFLAAVWYGSWKLAGIGALFMLPAVFLALVAHAMRTPETRQRIAERIRQTDA</sequence>
<keyword evidence="1" id="KW-0472">Membrane</keyword>
<dbReference type="Proteomes" id="UP000588112">
    <property type="component" value="Unassembled WGS sequence"/>
</dbReference>
<feature type="transmembrane region" description="Helical" evidence="1">
    <location>
        <begin position="21"/>
        <end position="40"/>
    </location>
</feature>
<organism evidence="2 3">
    <name type="scientific">Sphaerisporangium krabiense</name>
    <dbReference type="NCBI Taxonomy" id="763782"/>
    <lineage>
        <taxon>Bacteria</taxon>
        <taxon>Bacillati</taxon>
        <taxon>Actinomycetota</taxon>
        <taxon>Actinomycetes</taxon>
        <taxon>Streptosporangiales</taxon>
        <taxon>Streptosporangiaceae</taxon>
        <taxon>Sphaerisporangium</taxon>
    </lineage>
</organism>
<keyword evidence="3" id="KW-1185">Reference proteome</keyword>
<evidence type="ECO:0000313" key="3">
    <source>
        <dbReference type="Proteomes" id="UP000588112"/>
    </source>
</evidence>
<evidence type="ECO:0000313" key="2">
    <source>
        <dbReference type="EMBL" id="MBB5626635.1"/>
    </source>
</evidence>
<keyword evidence="1" id="KW-0812">Transmembrane</keyword>
<dbReference type="AlphaFoldDB" id="A0A7W9DQN7"/>
<accession>A0A7W9DQN7</accession>
<dbReference type="RefSeq" id="WP_184610712.1">
    <property type="nucleotide sequence ID" value="NZ_BOOS01000029.1"/>
</dbReference>
<evidence type="ECO:0000256" key="1">
    <source>
        <dbReference type="SAM" id="Phobius"/>
    </source>
</evidence>
<protein>
    <submittedName>
        <fullName evidence="2">ABC-type bacteriocin/lantibiotic exporter with double-glycine peptidase domain</fullName>
    </submittedName>
</protein>
<feature type="transmembrane region" description="Helical" evidence="1">
    <location>
        <begin position="46"/>
        <end position="66"/>
    </location>
</feature>
<keyword evidence="1" id="KW-1133">Transmembrane helix</keyword>
<gene>
    <name evidence="2" type="ORF">BJ981_002334</name>
</gene>
<name>A0A7W9DQN7_9ACTN</name>